<keyword evidence="3" id="KW-1185">Reference proteome</keyword>
<feature type="compositionally biased region" description="Polar residues" evidence="1">
    <location>
        <begin position="69"/>
        <end position="81"/>
    </location>
</feature>
<accession>A0A6A0ADH0</accession>
<feature type="region of interest" description="Disordered" evidence="1">
    <location>
        <begin position="44"/>
        <end position="81"/>
    </location>
</feature>
<sequence length="81" mass="9044">MAAEVHAEVHAAISSFVFKLSLMLRPWHTHAMGTPHRQKHRFVVPHSQTSSSACWGPPGKAPGQHRPHPQSSYQFNITHST</sequence>
<evidence type="ECO:0000313" key="3">
    <source>
        <dbReference type="Proteomes" id="UP000485058"/>
    </source>
</evidence>
<evidence type="ECO:0000313" key="2">
    <source>
        <dbReference type="EMBL" id="GFH30373.1"/>
    </source>
</evidence>
<dbReference type="AlphaFoldDB" id="A0A6A0ADH0"/>
<evidence type="ECO:0000256" key="1">
    <source>
        <dbReference type="SAM" id="MobiDB-lite"/>
    </source>
</evidence>
<name>A0A6A0ADH0_HAELA</name>
<comment type="caution">
    <text evidence="2">The sequence shown here is derived from an EMBL/GenBank/DDBJ whole genome shotgun (WGS) entry which is preliminary data.</text>
</comment>
<organism evidence="2 3">
    <name type="scientific">Haematococcus lacustris</name>
    <name type="common">Green alga</name>
    <name type="synonym">Haematococcus pluvialis</name>
    <dbReference type="NCBI Taxonomy" id="44745"/>
    <lineage>
        <taxon>Eukaryota</taxon>
        <taxon>Viridiplantae</taxon>
        <taxon>Chlorophyta</taxon>
        <taxon>core chlorophytes</taxon>
        <taxon>Chlorophyceae</taxon>
        <taxon>CS clade</taxon>
        <taxon>Chlamydomonadales</taxon>
        <taxon>Haematococcaceae</taxon>
        <taxon>Haematococcus</taxon>
    </lineage>
</organism>
<dbReference type="Proteomes" id="UP000485058">
    <property type="component" value="Unassembled WGS sequence"/>
</dbReference>
<proteinExistence type="predicted"/>
<gene>
    <name evidence="2" type="ORF">HaLaN_29217</name>
</gene>
<dbReference type="EMBL" id="BLLF01004861">
    <property type="protein sequence ID" value="GFH30373.1"/>
    <property type="molecule type" value="Genomic_DNA"/>
</dbReference>
<reference evidence="2 3" key="1">
    <citation type="submission" date="2020-02" db="EMBL/GenBank/DDBJ databases">
        <title>Draft genome sequence of Haematococcus lacustris strain NIES-144.</title>
        <authorList>
            <person name="Morimoto D."/>
            <person name="Nakagawa S."/>
            <person name="Yoshida T."/>
            <person name="Sawayama S."/>
        </authorList>
    </citation>
    <scope>NUCLEOTIDE SEQUENCE [LARGE SCALE GENOMIC DNA]</scope>
    <source>
        <strain evidence="2 3">NIES-144</strain>
    </source>
</reference>
<protein>
    <submittedName>
        <fullName evidence="2">Uncharacterized protein</fullName>
    </submittedName>
</protein>